<dbReference type="GO" id="GO:0016787">
    <property type="term" value="F:hydrolase activity"/>
    <property type="evidence" value="ECO:0007669"/>
    <property type="project" value="UniProtKB-KW"/>
</dbReference>
<reference evidence="5 6" key="1">
    <citation type="submission" date="2020-04" db="EMBL/GenBank/DDBJ databases">
        <authorList>
            <person name="De Canck E."/>
        </authorList>
    </citation>
    <scope>NUCLEOTIDE SEQUENCE [LARGE SCALE GENOMIC DNA]</scope>
    <source>
        <strain evidence="5 6">LMG 3441</strain>
    </source>
</reference>
<sequence>MLIRFTNPLHAPAMTDFPFDAVLFDCDGVLVDSEPITSDVLTQMLNELGWNITHDETMRIFTGKAVRDELPRIEAETGAKLGPEWFDEFRQRRNAALDRDLLEIPGAPDAVRALHQTLGGRIAVASGADRRKVELQLAKVGIAECFDGRVFSGHEMPRSKPFPDVYLAAARALGVDPARCAIVEDTVTGATAGVAAGATVFGYSPDANGHSGAEALRSVGVAQVFTDMKQLPALLAGWQAAAR</sequence>
<organism evidence="5 6">
    <name type="scientific">Achromobacter kerstersii</name>
    <dbReference type="NCBI Taxonomy" id="1353890"/>
    <lineage>
        <taxon>Bacteria</taxon>
        <taxon>Pseudomonadati</taxon>
        <taxon>Pseudomonadota</taxon>
        <taxon>Betaproteobacteria</taxon>
        <taxon>Burkholderiales</taxon>
        <taxon>Alcaligenaceae</taxon>
        <taxon>Achromobacter</taxon>
    </lineage>
</organism>
<dbReference type="EC" id="3.1.3.-" evidence="5"/>
<evidence type="ECO:0000256" key="4">
    <source>
        <dbReference type="ARBA" id="ARBA00022842"/>
    </source>
</evidence>
<comment type="similarity">
    <text evidence="2">Belongs to the HAD-like hydrolase superfamily. CbbY/CbbZ/Gph/YieH family.</text>
</comment>
<gene>
    <name evidence="5" type="primary">yieH_2</name>
    <name evidence="5" type="ORF">LMG3441_02890</name>
</gene>
<dbReference type="NCBIfam" id="TIGR01509">
    <property type="entry name" value="HAD-SF-IA-v3"/>
    <property type="match status" value="1"/>
</dbReference>
<keyword evidence="4" id="KW-0460">Magnesium</keyword>
<dbReference type="SFLD" id="SFLDS00003">
    <property type="entry name" value="Haloacid_Dehalogenase"/>
    <property type="match status" value="1"/>
</dbReference>
<dbReference type="SFLD" id="SFLDG01135">
    <property type="entry name" value="C1.5.6:_HAD__Beta-PGM__Phospha"/>
    <property type="match status" value="1"/>
</dbReference>
<dbReference type="SUPFAM" id="SSF56784">
    <property type="entry name" value="HAD-like"/>
    <property type="match status" value="1"/>
</dbReference>
<dbReference type="AlphaFoldDB" id="A0A6S7BBQ5"/>
<dbReference type="Proteomes" id="UP000494269">
    <property type="component" value="Unassembled WGS sequence"/>
</dbReference>
<evidence type="ECO:0000313" key="5">
    <source>
        <dbReference type="EMBL" id="CAB3706957.1"/>
    </source>
</evidence>
<evidence type="ECO:0000256" key="3">
    <source>
        <dbReference type="ARBA" id="ARBA00022723"/>
    </source>
</evidence>
<dbReference type="InterPro" id="IPR036412">
    <property type="entry name" value="HAD-like_sf"/>
</dbReference>
<keyword evidence="3" id="KW-0479">Metal-binding</keyword>
<protein>
    <submittedName>
        <fullName evidence="5">6-phosphogluconate phosphatase</fullName>
        <ecNumber evidence="5">3.1.3.-</ecNumber>
    </submittedName>
</protein>
<dbReference type="InterPro" id="IPR023198">
    <property type="entry name" value="PGP-like_dom2"/>
</dbReference>
<dbReference type="InterPro" id="IPR051600">
    <property type="entry name" value="Beta-PGM-like"/>
</dbReference>
<dbReference type="EMBL" id="CADIJQ010000004">
    <property type="protein sequence ID" value="CAB3706957.1"/>
    <property type="molecule type" value="Genomic_DNA"/>
</dbReference>
<dbReference type="GO" id="GO:0046872">
    <property type="term" value="F:metal ion binding"/>
    <property type="evidence" value="ECO:0007669"/>
    <property type="project" value="UniProtKB-KW"/>
</dbReference>
<keyword evidence="5" id="KW-0378">Hydrolase</keyword>
<dbReference type="InterPro" id="IPR023214">
    <property type="entry name" value="HAD_sf"/>
</dbReference>
<dbReference type="SFLD" id="SFLDG01129">
    <property type="entry name" value="C1.5:_HAD__Beta-PGM__Phosphata"/>
    <property type="match status" value="1"/>
</dbReference>
<keyword evidence="6" id="KW-1185">Reference proteome</keyword>
<dbReference type="Gene3D" id="1.10.150.240">
    <property type="entry name" value="Putative phosphatase, domain 2"/>
    <property type="match status" value="1"/>
</dbReference>
<evidence type="ECO:0000313" key="6">
    <source>
        <dbReference type="Proteomes" id="UP000494269"/>
    </source>
</evidence>
<evidence type="ECO:0000256" key="1">
    <source>
        <dbReference type="ARBA" id="ARBA00001946"/>
    </source>
</evidence>
<dbReference type="PANTHER" id="PTHR46193">
    <property type="entry name" value="6-PHOSPHOGLUCONATE PHOSPHATASE"/>
    <property type="match status" value="1"/>
</dbReference>
<dbReference type="Pfam" id="PF00702">
    <property type="entry name" value="Hydrolase"/>
    <property type="match status" value="1"/>
</dbReference>
<accession>A0A6S7BBQ5</accession>
<dbReference type="PANTHER" id="PTHR46193:SF10">
    <property type="entry name" value="6-PHOSPHOGLUCONATE PHOSPHATASE"/>
    <property type="match status" value="1"/>
</dbReference>
<comment type="cofactor">
    <cofactor evidence="1">
        <name>Mg(2+)</name>
        <dbReference type="ChEBI" id="CHEBI:18420"/>
    </cofactor>
</comment>
<dbReference type="InterPro" id="IPR006439">
    <property type="entry name" value="HAD-SF_hydro_IA"/>
</dbReference>
<dbReference type="Gene3D" id="3.40.50.1000">
    <property type="entry name" value="HAD superfamily/HAD-like"/>
    <property type="match status" value="1"/>
</dbReference>
<name>A0A6S7BBQ5_9BURK</name>
<evidence type="ECO:0000256" key="2">
    <source>
        <dbReference type="ARBA" id="ARBA00006171"/>
    </source>
</evidence>
<proteinExistence type="inferred from homology"/>